<accession>A0A0K8WE53</accession>
<dbReference type="OrthoDB" id="1043025at2759"/>
<sequence>MSEQKIRRLRSKINLAKLDNGVLLRQLNIDDSNNTVSDIVDNVDQNEEAKLVNVIKQEADDDLSRVEFRIKPSASRGVNNYHPLDEELLSPPVDDLASRFEEYGTTPPRTRMKIKSRDWERKKAHAVASVGAYVVSAKNTLLMHSYLCIVSTF</sequence>
<name>A0A0K8WE53_BACLA</name>
<dbReference type="AlphaFoldDB" id="A0A0K8WE53"/>
<evidence type="ECO:0000313" key="1">
    <source>
        <dbReference type="EMBL" id="JAI49135.1"/>
    </source>
</evidence>
<protein>
    <submittedName>
        <fullName evidence="1">Uncharacterized protein</fullName>
    </submittedName>
</protein>
<dbReference type="EMBL" id="GDHF01003179">
    <property type="protein sequence ID" value="JAI49135.1"/>
    <property type="molecule type" value="Transcribed_RNA"/>
</dbReference>
<gene>
    <name evidence="1" type="ORF">c0_g2_i2</name>
</gene>
<proteinExistence type="predicted"/>
<reference evidence="1" key="1">
    <citation type="submission" date="2015-06" db="EMBL/GenBank/DDBJ databases">
        <authorList>
            <person name="Hoefler B.C."/>
            <person name="Straight P.D."/>
        </authorList>
    </citation>
    <scope>NUCLEOTIDE SEQUENCE</scope>
</reference>
<organism evidence="1">
    <name type="scientific">Bactrocera latifrons</name>
    <name type="common">Malaysian fruit fly</name>
    <name type="synonym">Chaetodacus latifrons</name>
    <dbReference type="NCBI Taxonomy" id="174628"/>
    <lineage>
        <taxon>Eukaryota</taxon>
        <taxon>Metazoa</taxon>
        <taxon>Ecdysozoa</taxon>
        <taxon>Arthropoda</taxon>
        <taxon>Hexapoda</taxon>
        <taxon>Insecta</taxon>
        <taxon>Pterygota</taxon>
        <taxon>Neoptera</taxon>
        <taxon>Endopterygota</taxon>
        <taxon>Diptera</taxon>
        <taxon>Brachycera</taxon>
        <taxon>Muscomorpha</taxon>
        <taxon>Tephritoidea</taxon>
        <taxon>Tephritidae</taxon>
        <taxon>Bactrocera</taxon>
        <taxon>Bactrocera</taxon>
    </lineage>
</organism>